<evidence type="ECO:0000313" key="3">
    <source>
        <dbReference type="Proteomes" id="UP000239874"/>
    </source>
</evidence>
<accession>A0A2S6ALC8</accession>
<reference evidence="2 3" key="1">
    <citation type="submission" date="2018-02" db="EMBL/GenBank/DDBJ databases">
        <title>8 Nocardia nova and 1 Nocardia cyriacigeorgica strain used for evolution to TMP-SMX.</title>
        <authorList>
            <person name="Mehta H."/>
            <person name="Weng J."/>
            <person name="Shamoo Y."/>
        </authorList>
    </citation>
    <scope>NUCLEOTIDE SEQUENCE [LARGE SCALE GENOMIC DNA]</scope>
    <source>
        <strain evidence="2 3">MDA3139</strain>
    </source>
</reference>
<name>A0A2S6ALC8_9NOCA</name>
<organism evidence="2 3">
    <name type="scientific">Nocardia nova</name>
    <dbReference type="NCBI Taxonomy" id="37330"/>
    <lineage>
        <taxon>Bacteria</taxon>
        <taxon>Bacillati</taxon>
        <taxon>Actinomycetota</taxon>
        <taxon>Actinomycetes</taxon>
        <taxon>Mycobacteriales</taxon>
        <taxon>Nocardiaceae</taxon>
        <taxon>Nocardia</taxon>
    </lineage>
</organism>
<sequence>MDAGTTGRSLIVLAVRRDRGRWPASTSPAWSATQGQFRGTTFLEQLDRPHPRSGIHVDQPNEEPPGNPQSYRCGVAPTTLCGDKPSRTAATKPGWPFTPTVAAMCCGDEPRFERCR</sequence>
<protein>
    <submittedName>
        <fullName evidence="2">Uncharacterized protein</fullName>
    </submittedName>
</protein>
<feature type="region of interest" description="Disordered" evidence="1">
    <location>
        <begin position="47"/>
        <end position="72"/>
    </location>
</feature>
<proteinExistence type="predicted"/>
<evidence type="ECO:0000256" key="1">
    <source>
        <dbReference type="SAM" id="MobiDB-lite"/>
    </source>
</evidence>
<evidence type="ECO:0000313" key="2">
    <source>
        <dbReference type="EMBL" id="PPJ36041.1"/>
    </source>
</evidence>
<dbReference type="Proteomes" id="UP000239874">
    <property type="component" value="Unassembled WGS sequence"/>
</dbReference>
<dbReference type="AlphaFoldDB" id="A0A2S6ALC8"/>
<comment type="caution">
    <text evidence="2">The sequence shown here is derived from an EMBL/GenBank/DDBJ whole genome shotgun (WGS) entry which is preliminary data.</text>
</comment>
<dbReference type="EMBL" id="PSZC01000016">
    <property type="protein sequence ID" value="PPJ36041.1"/>
    <property type="molecule type" value="Genomic_DNA"/>
</dbReference>
<gene>
    <name evidence="2" type="ORF">C5E45_21735</name>
</gene>